<evidence type="ECO:0000313" key="15">
    <source>
        <dbReference type="Proteomes" id="UP000297982"/>
    </source>
</evidence>
<protein>
    <recommendedName>
        <fullName evidence="5 11">2-dehydropantoate 2-reductase</fullName>
        <ecNumber evidence="4 11">1.1.1.169</ecNumber>
    </recommendedName>
    <alternativeName>
        <fullName evidence="9 11">Ketopantoate reductase</fullName>
    </alternativeName>
</protein>
<keyword evidence="7 11" id="KW-0521">NADP</keyword>
<dbReference type="GO" id="GO:0008677">
    <property type="term" value="F:2-dehydropantoate 2-reductase activity"/>
    <property type="evidence" value="ECO:0007669"/>
    <property type="project" value="UniProtKB-EC"/>
</dbReference>
<evidence type="ECO:0000256" key="5">
    <source>
        <dbReference type="ARBA" id="ARBA00019465"/>
    </source>
</evidence>
<evidence type="ECO:0000256" key="10">
    <source>
        <dbReference type="ARBA" id="ARBA00048793"/>
    </source>
</evidence>
<dbReference type="STRING" id="192814.GCA_900166575_02035"/>
<reference evidence="14 15" key="1">
    <citation type="journal article" date="2003" name="Int. J. Syst. Evol. Microbiol.">
        <title>Halobacillus salinus sp. nov., isolated from a salt lake on the coast of the East Sea in Korea.</title>
        <authorList>
            <person name="Yoon J.H."/>
            <person name="Kang K.H."/>
            <person name="Park Y.H."/>
        </authorList>
    </citation>
    <scope>NUCLEOTIDE SEQUENCE [LARGE SCALE GENOMIC DNA]</scope>
    <source>
        <strain evidence="14 15">HSL-3</strain>
    </source>
</reference>
<dbReference type="PANTHER" id="PTHR43765">
    <property type="entry name" value="2-DEHYDROPANTOATE 2-REDUCTASE-RELATED"/>
    <property type="match status" value="1"/>
</dbReference>
<evidence type="ECO:0000256" key="7">
    <source>
        <dbReference type="ARBA" id="ARBA00022857"/>
    </source>
</evidence>
<evidence type="ECO:0000256" key="9">
    <source>
        <dbReference type="ARBA" id="ARBA00032024"/>
    </source>
</evidence>
<gene>
    <name evidence="14" type="ORF">E4663_08480</name>
</gene>
<comment type="catalytic activity">
    <reaction evidence="10 11">
        <text>(R)-pantoate + NADP(+) = 2-dehydropantoate + NADPH + H(+)</text>
        <dbReference type="Rhea" id="RHEA:16233"/>
        <dbReference type="ChEBI" id="CHEBI:11561"/>
        <dbReference type="ChEBI" id="CHEBI:15378"/>
        <dbReference type="ChEBI" id="CHEBI:15980"/>
        <dbReference type="ChEBI" id="CHEBI:57783"/>
        <dbReference type="ChEBI" id="CHEBI:58349"/>
        <dbReference type="EC" id="1.1.1.169"/>
    </reaction>
</comment>
<dbReference type="EC" id="1.1.1.169" evidence="4 11"/>
<dbReference type="GO" id="GO:0050661">
    <property type="term" value="F:NADP binding"/>
    <property type="evidence" value="ECO:0007669"/>
    <property type="project" value="TreeGrafter"/>
</dbReference>
<feature type="domain" description="Ketopantoate reductase N-terminal" evidence="12">
    <location>
        <begin position="3"/>
        <end position="142"/>
    </location>
</feature>
<dbReference type="EMBL" id="SRJC01000001">
    <property type="protein sequence ID" value="TGB05016.1"/>
    <property type="molecule type" value="Genomic_DNA"/>
</dbReference>
<evidence type="ECO:0000256" key="6">
    <source>
        <dbReference type="ARBA" id="ARBA00022655"/>
    </source>
</evidence>
<evidence type="ECO:0000256" key="8">
    <source>
        <dbReference type="ARBA" id="ARBA00023002"/>
    </source>
</evidence>
<dbReference type="InterPro" id="IPR003710">
    <property type="entry name" value="ApbA"/>
</dbReference>
<dbReference type="SUPFAM" id="SSF48179">
    <property type="entry name" value="6-phosphogluconate dehydrogenase C-terminal domain-like"/>
    <property type="match status" value="1"/>
</dbReference>
<dbReference type="UniPathway" id="UPA00028">
    <property type="reaction ID" value="UER00004"/>
</dbReference>
<evidence type="ECO:0000256" key="4">
    <source>
        <dbReference type="ARBA" id="ARBA00013014"/>
    </source>
</evidence>
<dbReference type="Proteomes" id="UP000297982">
    <property type="component" value="Unassembled WGS sequence"/>
</dbReference>
<dbReference type="Gene3D" id="3.40.50.720">
    <property type="entry name" value="NAD(P)-binding Rossmann-like Domain"/>
    <property type="match status" value="1"/>
</dbReference>
<dbReference type="AlphaFoldDB" id="A0A4Z0H7K9"/>
<comment type="pathway">
    <text evidence="2 11">Cofactor biosynthesis; (R)-pantothenate biosynthesis; (R)-pantoate from 3-methyl-2-oxobutanoate: step 2/2.</text>
</comment>
<sequence>MDIAIVGGGAIGLLTGAHLGRDHTVHMYVRREEQVEQLKQEGISCSSVEGAVPVHSHLVTEGFLSHDLVIIAVKQDQVPSVLQEIRNTNSSVLFLQNGMAHLELIPDYLNALIGVVDHGALKIDDRTVEHLGKGTIQVAPFKKGATGQSLVDELYQEDFPVLYRKDYQKLMVAKLVVNTVINPLTALFEVRNKQINDNPSIQRLAYTLCEEVCSVFSLPHEEEWERVRLVAERTGENESSMFKDIKAGRKTEIDAISGYVLRKSNRDVPYHQFVVDAIHAKERRGS</sequence>
<dbReference type="InterPro" id="IPR008927">
    <property type="entry name" value="6-PGluconate_DH-like_C_sf"/>
</dbReference>
<keyword evidence="15" id="KW-1185">Reference proteome</keyword>
<evidence type="ECO:0000259" key="12">
    <source>
        <dbReference type="Pfam" id="PF02558"/>
    </source>
</evidence>
<evidence type="ECO:0000256" key="11">
    <source>
        <dbReference type="RuleBase" id="RU362068"/>
    </source>
</evidence>
<comment type="function">
    <text evidence="1 11">Catalyzes the NADPH-dependent reduction of ketopantoate into pantoic acid.</text>
</comment>
<comment type="caution">
    <text evidence="14">The sequence shown here is derived from an EMBL/GenBank/DDBJ whole genome shotgun (WGS) entry which is preliminary data.</text>
</comment>
<evidence type="ECO:0000256" key="3">
    <source>
        <dbReference type="ARBA" id="ARBA00007870"/>
    </source>
</evidence>
<organism evidence="14 15">
    <name type="scientific">Halobacillus salinus</name>
    <dbReference type="NCBI Taxonomy" id="192814"/>
    <lineage>
        <taxon>Bacteria</taxon>
        <taxon>Bacillati</taxon>
        <taxon>Bacillota</taxon>
        <taxon>Bacilli</taxon>
        <taxon>Bacillales</taxon>
        <taxon>Bacillaceae</taxon>
        <taxon>Halobacillus</taxon>
    </lineage>
</organism>
<dbReference type="InterPro" id="IPR013332">
    <property type="entry name" value="KPR_N"/>
</dbReference>
<dbReference type="Pfam" id="PF02558">
    <property type="entry name" value="ApbA"/>
    <property type="match status" value="1"/>
</dbReference>
<dbReference type="InterPro" id="IPR013752">
    <property type="entry name" value="KPA_reductase"/>
</dbReference>
<keyword evidence="8 11" id="KW-0560">Oxidoreductase</keyword>
<dbReference type="InterPro" id="IPR050838">
    <property type="entry name" value="Ketopantoate_reductase"/>
</dbReference>
<keyword evidence="6 11" id="KW-0566">Pantothenate biosynthesis</keyword>
<dbReference type="PANTHER" id="PTHR43765:SF2">
    <property type="entry name" value="2-DEHYDROPANTOATE 2-REDUCTASE"/>
    <property type="match status" value="1"/>
</dbReference>
<name>A0A4Z0H7K9_9BACI</name>
<dbReference type="Gene3D" id="1.10.1040.10">
    <property type="entry name" value="N-(1-d-carboxylethyl)-l-norvaline Dehydrogenase, domain 2"/>
    <property type="match status" value="1"/>
</dbReference>
<dbReference type="Pfam" id="PF08546">
    <property type="entry name" value="ApbA_C"/>
    <property type="match status" value="1"/>
</dbReference>
<evidence type="ECO:0000313" key="14">
    <source>
        <dbReference type="EMBL" id="TGB05016.1"/>
    </source>
</evidence>
<dbReference type="GO" id="GO:0015940">
    <property type="term" value="P:pantothenate biosynthetic process"/>
    <property type="evidence" value="ECO:0007669"/>
    <property type="project" value="UniProtKB-UniPathway"/>
</dbReference>
<proteinExistence type="inferred from homology"/>
<accession>A0A4Z0H7K9</accession>
<evidence type="ECO:0000256" key="1">
    <source>
        <dbReference type="ARBA" id="ARBA00002919"/>
    </source>
</evidence>
<evidence type="ECO:0000259" key="13">
    <source>
        <dbReference type="Pfam" id="PF08546"/>
    </source>
</evidence>
<evidence type="ECO:0000256" key="2">
    <source>
        <dbReference type="ARBA" id="ARBA00004994"/>
    </source>
</evidence>
<dbReference type="SUPFAM" id="SSF51735">
    <property type="entry name" value="NAD(P)-binding Rossmann-fold domains"/>
    <property type="match status" value="1"/>
</dbReference>
<dbReference type="InterPro" id="IPR013328">
    <property type="entry name" value="6PGD_dom2"/>
</dbReference>
<dbReference type="NCBIfam" id="TIGR00745">
    <property type="entry name" value="apbA_panE"/>
    <property type="match status" value="1"/>
</dbReference>
<feature type="domain" description="Ketopantoate reductase C-terminal" evidence="13">
    <location>
        <begin position="167"/>
        <end position="282"/>
    </location>
</feature>
<dbReference type="InterPro" id="IPR036291">
    <property type="entry name" value="NAD(P)-bd_dom_sf"/>
</dbReference>
<dbReference type="RefSeq" id="WP_135327272.1">
    <property type="nucleotide sequence ID" value="NZ_SRJC01000001.1"/>
</dbReference>
<comment type="similarity">
    <text evidence="3 11">Belongs to the ketopantoate reductase family.</text>
</comment>
<dbReference type="GO" id="GO:0005737">
    <property type="term" value="C:cytoplasm"/>
    <property type="evidence" value="ECO:0007669"/>
    <property type="project" value="TreeGrafter"/>
</dbReference>